<feature type="domain" description="CsbD-like" evidence="2">
    <location>
        <begin position="7"/>
        <end position="57"/>
    </location>
</feature>
<organism evidence="3 4">
    <name type="scientific">Legionella dresdenensis</name>
    <dbReference type="NCBI Taxonomy" id="450200"/>
    <lineage>
        <taxon>Bacteria</taxon>
        <taxon>Pseudomonadati</taxon>
        <taxon>Pseudomonadota</taxon>
        <taxon>Gammaproteobacteria</taxon>
        <taxon>Legionellales</taxon>
        <taxon>Legionellaceae</taxon>
        <taxon>Legionella</taxon>
    </lineage>
</organism>
<comment type="similarity">
    <text evidence="1">Belongs to the UPF0337 (CsbD) family.</text>
</comment>
<evidence type="ECO:0000256" key="1">
    <source>
        <dbReference type="ARBA" id="ARBA00009129"/>
    </source>
</evidence>
<dbReference type="Proteomes" id="UP001595758">
    <property type="component" value="Unassembled WGS sequence"/>
</dbReference>
<protein>
    <submittedName>
        <fullName evidence="3">CsbD family protein</fullName>
    </submittedName>
</protein>
<accession>A0ABV8CBM2</accession>
<sequence length="64" mass="7594">MSTTGKLIANWDILKGKAKQQWSKLTDDDLLNIKGHRDELIGKLEYYYEYTREEAEREVDRFLG</sequence>
<gene>
    <name evidence="3" type="ORF">ACFORL_01045</name>
</gene>
<evidence type="ECO:0000259" key="2">
    <source>
        <dbReference type="Pfam" id="PF05532"/>
    </source>
</evidence>
<keyword evidence="4" id="KW-1185">Reference proteome</keyword>
<dbReference type="PIRSF" id="PIRSF039008">
    <property type="entry name" value="YjbJ"/>
    <property type="match status" value="1"/>
</dbReference>
<dbReference type="RefSeq" id="WP_382340231.1">
    <property type="nucleotide sequence ID" value="NZ_JBHSAB010000001.1"/>
</dbReference>
<reference evidence="4" key="1">
    <citation type="journal article" date="2019" name="Int. J. Syst. Evol. Microbiol.">
        <title>The Global Catalogue of Microorganisms (GCM) 10K type strain sequencing project: providing services to taxonomists for standard genome sequencing and annotation.</title>
        <authorList>
            <consortium name="The Broad Institute Genomics Platform"/>
            <consortium name="The Broad Institute Genome Sequencing Center for Infectious Disease"/>
            <person name="Wu L."/>
            <person name="Ma J."/>
        </authorList>
    </citation>
    <scope>NUCLEOTIDE SEQUENCE [LARGE SCALE GENOMIC DNA]</scope>
    <source>
        <strain evidence="4">CCUG 59858</strain>
    </source>
</reference>
<dbReference type="SUPFAM" id="SSF69047">
    <property type="entry name" value="Hypothetical protein YjbJ"/>
    <property type="match status" value="1"/>
</dbReference>
<dbReference type="InterPro" id="IPR008462">
    <property type="entry name" value="CsbD"/>
</dbReference>
<dbReference type="Pfam" id="PF05532">
    <property type="entry name" value="CsbD"/>
    <property type="match status" value="1"/>
</dbReference>
<dbReference type="InterPro" id="IPR036629">
    <property type="entry name" value="YjbJ_sf"/>
</dbReference>
<evidence type="ECO:0000313" key="4">
    <source>
        <dbReference type="Proteomes" id="UP001595758"/>
    </source>
</evidence>
<comment type="caution">
    <text evidence="3">The sequence shown here is derived from an EMBL/GenBank/DDBJ whole genome shotgun (WGS) entry which is preliminary data.</text>
</comment>
<name>A0ABV8CBM2_9GAMM</name>
<dbReference type="InterPro" id="IPR026042">
    <property type="entry name" value="YjbJ"/>
</dbReference>
<proteinExistence type="inferred from homology"/>
<dbReference type="EMBL" id="JBHSAB010000001">
    <property type="protein sequence ID" value="MFC3907665.1"/>
    <property type="molecule type" value="Genomic_DNA"/>
</dbReference>
<evidence type="ECO:0000313" key="3">
    <source>
        <dbReference type="EMBL" id="MFC3907665.1"/>
    </source>
</evidence>
<dbReference type="Gene3D" id="1.10.1470.10">
    <property type="entry name" value="YjbJ"/>
    <property type="match status" value="1"/>
</dbReference>